<keyword evidence="6" id="KW-0732">Signal</keyword>
<dbReference type="AlphaFoldDB" id="A0AAV5HVP1"/>
<dbReference type="InterPro" id="IPR001611">
    <property type="entry name" value="Leu-rich_rpt"/>
</dbReference>
<dbReference type="GO" id="GO:0005886">
    <property type="term" value="C:plasma membrane"/>
    <property type="evidence" value="ECO:0007669"/>
    <property type="project" value="UniProtKB-SubCell"/>
</dbReference>
<sequence length="657" mass="73567">MDEERDALQQIRSSINSPQGTAFSSWYGEACCQWEGVECNPSTTRVIRISFRHRRDQSLPELWYPNATLFAQFKDLQELKLPGNQIGGFISPNELARLKQLQKIDVHDNSIEVGSHLCWGKIPPLRFLDLSRNKLQGNIPKCMCENPHVKELFLSDNFLIGNVDGCLRNMTSLKYLDLSHNSFNGSFPSLPISNLTNIQSVILSRNEFKDRISLSHFANLSRLSLLDISWNSLEVETESITWIPSFNLSMLNLAACNLKTIPNFISSQRHLESIDLSYNSLTGKIPSWMLDNVSKELQLSGNGFTGPFPKSFQNSSQLTRLDISDNTLSGSLSEDIGLDFPELRYLNASCNSFIGRLPPSFDRMKELIFLELSRNQFHGEIPYSMTSNMSSLEYLGLSRNNLTGDALPNNSSLPNLRYLYLGRNHFIGIFPDSLRESRDLLLLDLTENSMSGGIPKCIDNITSWTENSPHQFPRHSLGLYRNIYLVNVMDLSCNRLTGTIPVQMTQLDLMQALNLSNNRLTGQIPATFGNMRLLEALDLSQNNLLGKLPRELSALAFLAAFDVSFNNLSGRIPLGPQLSAFSSESYMGNSGLCGIPLTNNCDEVLEKSSPPSGICGLPLEKECDKVLEKSSCFFPNKATSYTLLLLYLCAISLLFSD</sequence>
<dbReference type="InterPro" id="IPR051502">
    <property type="entry name" value="RLP_Defense_Trigger"/>
</dbReference>
<dbReference type="Gene3D" id="3.80.10.10">
    <property type="entry name" value="Ribonuclease Inhibitor"/>
    <property type="match status" value="3"/>
</dbReference>
<dbReference type="EMBL" id="BPVZ01000004">
    <property type="protein sequence ID" value="GKU90855.1"/>
    <property type="molecule type" value="Genomic_DNA"/>
</dbReference>
<evidence type="ECO:0000256" key="5">
    <source>
        <dbReference type="ARBA" id="ARBA00022692"/>
    </source>
</evidence>
<keyword evidence="4" id="KW-0433">Leucine-rich repeat</keyword>
<dbReference type="Pfam" id="PF13855">
    <property type="entry name" value="LRR_8"/>
    <property type="match status" value="2"/>
</dbReference>
<keyword evidence="11" id="KW-0325">Glycoprotein</keyword>
<evidence type="ECO:0000256" key="3">
    <source>
        <dbReference type="ARBA" id="ARBA00022475"/>
    </source>
</evidence>
<evidence type="ECO:0000256" key="6">
    <source>
        <dbReference type="ARBA" id="ARBA00022729"/>
    </source>
</evidence>
<keyword evidence="10" id="KW-0675">Receptor</keyword>
<comment type="similarity">
    <text evidence="2">Belongs to the RLP family.</text>
</comment>
<feature type="domain" description="Leucine-rich repeat-containing N-terminal plant-type" evidence="12">
    <location>
        <begin position="2"/>
        <end position="40"/>
    </location>
</feature>
<dbReference type="FunFam" id="3.80.10.10:FF:000095">
    <property type="entry name" value="LRR receptor-like serine/threonine-protein kinase GSO1"/>
    <property type="match status" value="1"/>
</dbReference>
<dbReference type="SUPFAM" id="SSF52058">
    <property type="entry name" value="L domain-like"/>
    <property type="match status" value="1"/>
</dbReference>
<evidence type="ECO:0000256" key="1">
    <source>
        <dbReference type="ARBA" id="ARBA00004251"/>
    </source>
</evidence>
<evidence type="ECO:0000313" key="14">
    <source>
        <dbReference type="Proteomes" id="UP001054252"/>
    </source>
</evidence>
<evidence type="ECO:0000256" key="7">
    <source>
        <dbReference type="ARBA" id="ARBA00022737"/>
    </source>
</evidence>
<gene>
    <name evidence="13" type="ORF">SLEP1_g4799</name>
</gene>
<evidence type="ECO:0000256" key="10">
    <source>
        <dbReference type="ARBA" id="ARBA00023170"/>
    </source>
</evidence>
<evidence type="ECO:0000256" key="9">
    <source>
        <dbReference type="ARBA" id="ARBA00023136"/>
    </source>
</evidence>
<evidence type="ECO:0000256" key="8">
    <source>
        <dbReference type="ARBA" id="ARBA00022989"/>
    </source>
</evidence>
<comment type="caution">
    <text evidence="13">The sequence shown here is derived from an EMBL/GenBank/DDBJ whole genome shotgun (WGS) entry which is preliminary data.</text>
</comment>
<organism evidence="13 14">
    <name type="scientific">Rubroshorea leprosula</name>
    <dbReference type="NCBI Taxonomy" id="152421"/>
    <lineage>
        <taxon>Eukaryota</taxon>
        <taxon>Viridiplantae</taxon>
        <taxon>Streptophyta</taxon>
        <taxon>Embryophyta</taxon>
        <taxon>Tracheophyta</taxon>
        <taxon>Spermatophyta</taxon>
        <taxon>Magnoliopsida</taxon>
        <taxon>eudicotyledons</taxon>
        <taxon>Gunneridae</taxon>
        <taxon>Pentapetalae</taxon>
        <taxon>rosids</taxon>
        <taxon>malvids</taxon>
        <taxon>Malvales</taxon>
        <taxon>Dipterocarpaceae</taxon>
        <taxon>Rubroshorea</taxon>
    </lineage>
</organism>
<dbReference type="Pfam" id="PF00560">
    <property type="entry name" value="LRR_1"/>
    <property type="match status" value="4"/>
</dbReference>
<dbReference type="PANTHER" id="PTHR48062">
    <property type="entry name" value="RECEPTOR-LIKE PROTEIN 14"/>
    <property type="match status" value="1"/>
</dbReference>
<protein>
    <recommendedName>
        <fullName evidence="12">Leucine-rich repeat-containing N-terminal plant-type domain-containing protein</fullName>
    </recommendedName>
</protein>
<dbReference type="InterPro" id="IPR032675">
    <property type="entry name" value="LRR_dom_sf"/>
</dbReference>
<name>A0AAV5HVP1_9ROSI</name>
<dbReference type="Pfam" id="PF08263">
    <property type="entry name" value="LRRNT_2"/>
    <property type="match status" value="1"/>
</dbReference>
<dbReference type="PANTHER" id="PTHR48062:SF39">
    <property type="entry name" value="LEUCINE-RICH REPEAT-CONTAINING N-TERMINAL PLANT-TYPE DOMAIN-CONTAINING PROTEIN"/>
    <property type="match status" value="1"/>
</dbReference>
<keyword evidence="7" id="KW-0677">Repeat</keyword>
<comment type="subcellular location">
    <subcellularLocation>
        <location evidence="1">Cell membrane</location>
        <topology evidence="1">Single-pass type I membrane protein</topology>
    </subcellularLocation>
</comment>
<proteinExistence type="inferred from homology"/>
<dbReference type="Proteomes" id="UP001054252">
    <property type="component" value="Unassembled WGS sequence"/>
</dbReference>
<keyword evidence="3" id="KW-1003">Cell membrane</keyword>
<keyword evidence="8" id="KW-1133">Transmembrane helix</keyword>
<dbReference type="SUPFAM" id="SSF52047">
    <property type="entry name" value="RNI-like"/>
    <property type="match status" value="1"/>
</dbReference>
<evidence type="ECO:0000256" key="2">
    <source>
        <dbReference type="ARBA" id="ARBA00009592"/>
    </source>
</evidence>
<evidence type="ECO:0000256" key="11">
    <source>
        <dbReference type="ARBA" id="ARBA00023180"/>
    </source>
</evidence>
<evidence type="ECO:0000259" key="12">
    <source>
        <dbReference type="Pfam" id="PF08263"/>
    </source>
</evidence>
<keyword evidence="14" id="KW-1185">Reference proteome</keyword>
<dbReference type="FunFam" id="3.80.10.10:FF:000111">
    <property type="entry name" value="LRR receptor-like serine/threonine-protein kinase ERECTA"/>
    <property type="match status" value="1"/>
</dbReference>
<keyword evidence="5" id="KW-0812">Transmembrane</keyword>
<evidence type="ECO:0000256" key="4">
    <source>
        <dbReference type="ARBA" id="ARBA00022614"/>
    </source>
</evidence>
<keyword evidence="9" id="KW-0472">Membrane</keyword>
<dbReference type="InterPro" id="IPR013210">
    <property type="entry name" value="LRR_N_plant-typ"/>
</dbReference>
<accession>A0AAV5HVP1</accession>
<evidence type="ECO:0000313" key="13">
    <source>
        <dbReference type="EMBL" id="GKU90855.1"/>
    </source>
</evidence>
<reference evidence="13 14" key="1">
    <citation type="journal article" date="2021" name="Commun. Biol.">
        <title>The genome of Shorea leprosula (Dipterocarpaceae) highlights the ecological relevance of drought in aseasonal tropical rainforests.</title>
        <authorList>
            <person name="Ng K.K.S."/>
            <person name="Kobayashi M.J."/>
            <person name="Fawcett J.A."/>
            <person name="Hatakeyama M."/>
            <person name="Paape T."/>
            <person name="Ng C.H."/>
            <person name="Ang C.C."/>
            <person name="Tnah L.H."/>
            <person name="Lee C.T."/>
            <person name="Nishiyama T."/>
            <person name="Sese J."/>
            <person name="O'Brien M.J."/>
            <person name="Copetti D."/>
            <person name="Mohd Noor M.I."/>
            <person name="Ong R.C."/>
            <person name="Putra M."/>
            <person name="Sireger I.Z."/>
            <person name="Indrioko S."/>
            <person name="Kosugi Y."/>
            <person name="Izuno A."/>
            <person name="Isagi Y."/>
            <person name="Lee S.L."/>
            <person name="Shimizu K.K."/>
        </authorList>
    </citation>
    <scope>NUCLEOTIDE SEQUENCE [LARGE SCALE GENOMIC DNA]</scope>
    <source>
        <strain evidence="13">214</strain>
    </source>
</reference>